<dbReference type="PANTHER" id="PTHR13142">
    <property type="entry name" value="INNER CENTROMERE PROTEIN"/>
    <property type="match status" value="1"/>
</dbReference>
<proteinExistence type="predicted"/>
<dbReference type="InParanoid" id="D7FKB1"/>
<feature type="region of interest" description="Disordered" evidence="3">
    <location>
        <begin position="593"/>
        <end position="727"/>
    </location>
</feature>
<feature type="region of interest" description="Disordered" evidence="3">
    <location>
        <begin position="15"/>
        <end position="61"/>
    </location>
</feature>
<protein>
    <submittedName>
        <fullName evidence="4">Uncharacterized protein</fullName>
    </submittedName>
</protein>
<dbReference type="OrthoDB" id="10632998at2759"/>
<feature type="compositionally biased region" description="Basic residues" evidence="3">
    <location>
        <begin position="286"/>
        <end position="297"/>
    </location>
</feature>
<feature type="compositionally biased region" description="Basic residues" evidence="3">
    <location>
        <begin position="207"/>
        <end position="216"/>
    </location>
</feature>
<feature type="compositionally biased region" description="Low complexity" evidence="3">
    <location>
        <begin position="118"/>
        <end position="138"/>
    </location>
</feature>
<dbReference type="PANTHER" id="PTHR13142:SF1">
    <property type="entry name" value="INNER CENTROMERE PROTEIN"/>
    <property type="match status" value="1"/>
</dbReference>
<keyword evidence="2" id="KW-0963">Cytoplasm</keyword>
<evidence type="ECO:0000256" key="2">
    <source>
        <dbReference type="ARBA" id="ARBA00022490"/>
    </source>
</evidence>
<dbReference type="AlphaFoldDB" id="D7FKB1"/>
<feature type="compositionally biased region" description="Basic and acidic residues" evidence="3">
    <location>
        <begin position="987"/>
        <end position="1009"/>
    </location>
</feature>
<feature type="region of interest" description="Disordered" evidence="3">
    <location>
        <begin position="423"/>
        <end position="476"/>
    </location>
</feature>
<feature type="compositionally biased region" description="Basic and acidic residues" evidence="3">
    <location>
        <begin position="925"/>
        <end position="978"/>
    </location>
</feature>
<feature type="compositionally biased region" description="Gly residues" evidence="3">
    <location>
        <begin position="325"/>
        <end position="350"/>
    </location>
</feature>
<evidence type="ECO:0000256" key="1">
    <source>
        <dbReference type="ARBA" id="ARBA00004496"/>
    </source>
</evidence>
<feature type="compositionally biased region" description="Basic and acidic residues" evidence="3">
    <location>
        <begin position="680"/>
        <end position="690"/>
    </location>
</feature>
<feature type="compositionally biased region" description="Basic and acidic residues" evidence="3">
    <location>
        <begin position="153"/>
        <end position="164"/>
    </location>
</feature>
<dbReference type="GO" id="GO:0005737">
    <property type="term" value="C:cytoplasm"/>
    <property type="evidence" value="ECO:0007669"/>
    <property type="project" value="UniProtKB-SubCell"/>
</dbReference>
<organism evidence="4 5">
    <name type="scientific">Ectocarpus siliculosus</name>
    <name type="common">Brown alga</name>
    <name type="synonym">Conferva siliculosa</name>
    <dbReference type="NCBI Taxonomy" id="2880"/>
    <lineage>
        <taxon>Eukaryota</taxon>
        <taxon>Sar</taxon>
        <taxon>Stramenopiles</taxon>
        <taxon>Ochrophyta</taxon>
        <taxon>PX clade</taxon>
        <taxon>Phaeophyceae</taxon>
        <taxon>Ectocarpales</taxon>
        <taxon>Ectocarpaceae</taxon>
        <taxon>Ectocarpus</taxon>
    </lineage>
</organism>
<feature type="compositionally biased region" description="Polar residues" evidence="3">
    <location>
        <begin position="784"/>
        <end position="808"/>
    </location>
</feature>
<feature type="compositionally biased region" description="Low complexity" evidence="3">
    <location>
        <begin position="440"/>
        <end position="459"/>
    </location>
</feature>
<feature type="compositionally biased region" description="Gly residues" evidence="3">
    <location>
        <begin position="809"/>
        <end position="825"/>
    </location>
</feature>
<dbReference type="STRING" id="2880.D7FKB1"/>
<evidence type="ECO:0000256" key="3">
    <source>
        <dbReference type="SAM" id="MobiDB-lite"/>
    </source>
</evidence>
<sequence length="1103" mass="117002">MFVLGFKSGVVQYPASRQMQQQQEQHGEEKRHTQNAAMPSPVTKKYGHNDGQQAEEPSWPSTQLFSAQELASHALVHPMLEDIEDGAQSLLKALEASSRVAGSSASPTPRAEEELEAHTAMSATSTITTSSSFVTTAADGQARGDANVRQHGQRSEERSRERTTKVAAIDSDFDDPATCGTFALRRLCLCGLGFALLPPESAATVAGRKRRQHGAKTSRGNTLTNGHRSCGGRGRGEGDERAEARSGTGSDAGLAGAAATLFAPANRRGVKGMCMVGVEELQKARARSFGHAKRRARITAAIEENKPPPAPKRSIGLNDRMNPGGTKGRTGSGSGRGSGGGGKGESGGVGSRPESGDSDGVSPEAAGRSEVAEAKRGTSSGLVRGHRSGDSDRTTTTPPHAPTPCSNCCPLCGLAVLGHPLDTISSRHRGGGHDPTQHIQRQQPRGAAPAAGARTGPGASADFKPPKPLGAAPDADCARKPAGFGTTRAISAGWVGSDGASPGVRGKRTGGVGAAAVSQALGDAAVEAVARQLGEAISRRRHDHDKFTEKLAEAQTRGQEAKELKLDRKVDLRRRLAAAANEAHQEIETIALRRRLLHGGSPSSRKRVTSGGVGAANAPGDSFPEDDKRGQDDLHVNQTPAALGTGPPTASALSLAQWNQHKKQDQEQRLQQLMVAMRDAVSRGGDESGRRPTLRRGSSSAGSRSTSSGTNSSARGGLSGRGSISGSGIYRDLARGVDAAHSAILSSMRSDGVDARAYLDERRAAFHGVALDEEEQRDAFLAPQGNSCCESGGPDSTSAGGTTDWESTTGGGTDHSMAGGGGGQGAQQAESGVGRQSDGGGNEGGGGDDVSAITGATSAEGEQDDHSANTADGVAAEGLKARAVARDAEQLRLARARRAAKEERLEIEKREAIETERSARRRAKDRAGAARAERKAKTLARKELQRRREALDQQEEDARVEKEKEQEERLLADAAERKRQAKLRRAREREKRKSVNMERARHEEEMEKIERWRQQERERKLETTQREQEAERVVEAARVSKLEASSREEVRRQAEAEARKLSLRAAKEVAVARLKRGEFRYLRGRLVYHEAKGGLLMAISNRG</sequence>
<keyword evidence="5" id="KW-1185">Reference proteome</keyword>
<feature type="compositionally biased region" description="Low complexity" evidence="3">
    <location>
        <begin position="695"/>
        <end position="716"/>
    </location>
</feature>
<gene>
    <name evidence="4" type="ORF">Esi_0143_0006</name>
</gene>
<feature type="compositionally biased region" description="Basic and acidic residues" evidence="3">
    <location>
        <begin position="625"/>
        <end position="635"/>
    </location>
</feature>
<dbReference type="OMA" id="LVYHEAK"/>
<dbReference type="EMBL" id="FN649728">
    <property type="protein sequence ID" value="CBJ29314.1"/>
    <property type="molecule type" value="Genomic_DNA"/>
</dbReference>
<reference evidence="4 5" key="1">
    <citation type="journal article" date="2010" name="Nature">
        <title>The Ectocarpus genome and the independent evolution of multicellularity in brown algae.</title>
        <authorList>
            <person name="Cock J.M."/>
            <person name="Sterck L."/>
            <person name="Rouze P."/>
            <person name="Scornet D."/>
            <person name="Allen A.E."/>
            <person name="Amoutzias G."/>
            <person name="Anthouard V."/>
            <person name="Artiguenave F."/>
            <person name="Aury J.M."/>
            <person name="Badger J.H."/>
            <person name="Beszteri B."/>
            <person name="Billiau K."/>
            <person name="Bonnet E."/>
            <person name="Bothwell J.H."/>
            <person name="Bowler C."/>
            <person name="Boyen C."/>
            <person name="Brownlee C."/>
            <person name="Carrano C.J."/>
            <person name="Charrier B."/>
            <person name="Cho G.Y."/>
            <person name="Coelho S.M."/>
            <person name="Collen J."/>
            <person name="Corre E."/>
            <person name="Da Silva C."/>
            <person name="Delage L."/>
            <person name="Delaroque N."/>
            <person name="Dittami S.M."/>
            <person name="Doulbeau S."/>
            <person name="Elias M."/>
            <person name="Farnham G."/>
            <person name="Gachon C.M."/>
            <person name="Gschloessl B."/>
            <person name="Heesch S."/>
            <person name="Jabbari K."/>
            <person name="Jubin C."/>
            <person name="Kawai H."/>
            <person name="Kimura K."/>
            <person name="Kloareg B."/>
            <person name="Kupper F.C."/>
            <person name="Lang D."/>
            <person name="Le Bail A."/>
            <person name="Leblanc C."/>
            <person name="Lerouge P."/>
            <person name="Lohr M."/>
            <person name="Lopez P.J."/>
            <person name="Martens C."/>
            <person name="Maumus F."/>
            <person name="Michel G."/>
            <person name="Miranda-Saavedra D."/>
            <person name="Morales J."/>
            <person name="Moreau H."/>
            <person name="Motomura T."/>
            <person name="Nagasato C."/>
            <person name="Napoli C.A."/>
            <person name="Nelson D.R."/>
            <person name="Nyvall-Collen P."/>
            <person name="Peters A.F."/>
            <person name="Pommier C."/>
            <person name="Potin P."/>
            <person name="Poulain J."/>
            <person name="Quesneville H."/>
            <person name="Read B."/>
            <person name="Rensing S.A."/>
            <person name="Ritter A."/>
            <person name="Rousvoal S."/>
            <person name="Samanta M."/>
            <person name="Samson G."/>
            <person name="Schroeder D.C."/>
            <person name="Segurens B."/>
            <person name="Strittmatter M."/>
            <person name="Tonon T."/>
            <person name="Tregear J.W."/>
            <person name="Valentin K."/>
            <person name="von Dassow P."/>
            <person name="Yamagishi T."/>
            <person name="Van de Peer Y."/>
            <person name="Wincker P."/>
        </authorList>
    </citation>
    <scope>NUCLEOTIDE SEQUENCE [LARGE SCALE GENOMIC DNA]</scope>
    <source>
        <strain evidence="5">Ec32 / CCAP1310/4</strain>
    </source>
</reference>
<feature type="region of interest" description="Disordered" evidence="3">
    <location>
        <begin position="770"/>
        <end position="874"/>
    </location>
</feature>
<comment type="subcellular location">
    <subcellularLocation>
        <location evidence="1">Cytoplasm</location>
    </subcellularLocation>
</comment>
<dbReference type="EMBL" id="FN648021">
    <property type="protein sequence ID" value="CBJ29314.1"/>
    <property type="molecule type" value="Genomic_DNA"/>
</dbReference>
<feature type="compositionally biased region" description="Basic and acidic residues" evidence="3">
    <location>
        <begin position="909"/>
        <end position="918"/>
    </location>
</feature>
<feature type="compositionally biased region" description="Gly residues" evidence="3">
    <location>
        <begin position="837"/>
        <end position="848"/>
    </location>
</feature>
<feature type="region of interest" description="Disordered" evidence="3">
    <location>
        <begin position="205"/>
        <end position="253"/>
    </location>
</feature>
<feature type="compositionally biased region" description="Basic and acidic residues" evidence="3">
    <location>
        <begin position="234"/>
        <end position="244"/>
    </location>
</feature>
<feature type="region of interest" description="Disordered" evidence="3">
    <location>
        <begin position="98"/>
        <end position="165"/>
    </location>
</feature>
<accession>D7FKB1</accession>
<evidence type="ECO:0000313" key="4">
    <source>
        <dbReference type="EMBL" id="CBJ29314.1"/>
    </source>
</evidence>
<feature type="region of interest" description="Disordered" evidence="3">
    <location>
        <begin position="286"/>
        <end position="405"/>
    </location>
</feature>
<feature type="region of interest" description="Disordered" evidence="3">
    <location>
        <begin position="909"/>
        <end position="1009"/>
    </location>
</feature>
<dbReference type="Proteomes" id="UP000002630">
    <property type="component" value="Linkage Group LG03"/>
</dbReference>
<name>D7FKB1_ECTSI</name>
<evidence type="ECO:0000313" key="5">
    <source>
        <dbReference type="Proteomes" id="UP000002630"/>
    </source>
</evidence>